<dbReference type="Proteomes" id="UP001177023">
    <property type="component" value="Unassembled WGS sequence"/>
</dbReference>
<dbReference type="GO" id="GO:0005544">
    <property type="term" value="F:calcium-dependent phospholipid binding"/>
    <property type="evidence" value="ECO:0007669"/>
    <property type="project" value="TreeGrafter"/>
</dbReference>
<keyword evidence="3" id="KW-1185">Reference proteome</keyword>
<dbReference type="SUPFAM" id="SSF49562">
    <property type="entry name" value="C2 domain (Calcium/lipid-binding domain, CaLB)"/>
    <property type="match status" value="2"/>
</dbReference>
<dbReference type="AlphaFoldDB" id="A0AA36DGI4"/>
<dbReference type="PROSITE" id="PS50004">
    <property type="entry name" value="C2"/>
    <property type="match status" value="1"/>
</dbReference>
<evidence type="ECO:0000313" key="3">
    <source>
        <dbReference type="Proteomes" id="UP001177023"/>
    </source>
</evidence>
<dbReference type="Pfam" id="PF00168">
    <property type="entry name" value="C2"/>
    <property type="match status" value="1"/>
</dbReference>
<dbReference type="EMBL" id="CATQJA010002706">
    <property type="protein sequence ID" value="CAJ0585901.1"/>
    <property type="molecule type" value="Genomic_DNA"/>
</dbReference>
<feature type="domain" description="C2" evidence="1">
    <location>
        <begin position="226"/>
        <end position="356"/>
    </location>
</feature>
<gene>
    <name evidence="2" type="ORF">MSPICULIGERA_LOCUS23911</name>
</gene>
<name>A0AA36DGI4_9BILA</name>
<dbReference type="GO" id="GO:0048488">
    <property type="term" value="P:synaptic vesicle endocytosis"/>
    <property type="evidence" value="ECO:0007669"/>
    <property type="project" value="TreeGrafter"/>
</dbReference>
<evidence type="ECO:0000259" key="1">
    <source>
        <dbReference type="PROSITE" id="PS50004"/>
    </source>
</evidence>
<dbReference type="GO" id="GO:0030276">
    <property type="term" value="F:clathrin binding"/>
    <property type="evidence" value="ECO:0007669"/>
    <property type="project" value="TreeGrafter"/>
</dbReference>
<dbReference type="GO" id="GO:0001786">
    <property type="term" value="F:phosphatidylserine binding"/>
    <property type="evidence" value="ECO:0007669"/>
    <property type="project" value="TreeGrafter"/>
</dbReference>
<dbReference type="PANTHER" id="PTHR10024">
    <property type="entry name" value="SYNAPTOTAGMIN"/>
    <property type="match status" value="1"/>
</dbReference>
<dbReference type="GO" id="GO:0098793">
    <property type="term" value="C:presynapse"/>
    <property type="evidence" value="ECO:0007669"/>
    <property type="project" value="GOC"/>
</dbReference>
<dbReference type="GO" id="GO:0005509">
    <property type="term" value="F:calcium ion binding"/>
    <property type="evidence" value="ECO:0007669"/>
    <property type="project" value="TreeGrafter"/>
</dbReference>
<dbReference type="GO" id="GO:0070382">
    <property type="term" value="C:exocytic vesicle"/>
    <property type="evidence" value="ECO:0007669"/>
    <property type="project" value="TreeGrafter"/>
</dbReference>
<dbReference type="InterPro" id="IPR000008">
    <property type="entry name" value="C2_dom"/>
</dbReference>
<dbReference type="InterPro" id="IPR035892">
    <property type="entry name" value="C2_domain_sf"/>
</dbReference>
<protein>
    <recommendedName>
        <fullName evidence="1">C2 domain-containing protein</fullName>
    </recommendedName>
</protein>
<comment type="caution">
    <text evidence="2">The sequence shown here is derived from an EMBL/GenBank/DDBJ whole genome shotgun (WGS) entry which is preliminary data.</text>
</comment>
<dbReference type="Gene3D" id="2.60.40.150">
    <property type="entry name" value="C2 domain"/>
    <property type="match status" value="1"/>
</dbReference>
<organism evidence="2 3">
    <name type="scientific">Mesorhabditis spiculigera</name>
    <dbReference type="NCBI Taxonomy" id="96644"/>
    <lineage>
        <taxon>Eukaryota</taxon>
        <taxon>Metazoa</taxon>
        <taxon>Ecdysozoa</taxon>
        <taxon>Nematoda</taxon>
        <taxon>Chromadorea</taxon>
        <taxon>Rhabditida</taxon>
        <taxon>Rhabditina</taxon>
        <taxon>Rhabditomorpha</taxon>
        <taxon>Rhabditoidea</taxon>
        <taxon>Rhabditidae</taxon>
        <taxon>Mesorhabditinae</taxon>
        <taxon>Mesorhabditis</taxon>
    </lineage>
</organism>
<proteinExistence type="predicted"/>
<evidence type="ECO:0000313" key="2">
    <source>
        <dbReference type="EMBL" id="CAJ0585901.1"/>
    </source>
</evidence>
<dbReference type="GO" id="GO:0048791">
    <property type="term" value="P:calcium ion-regulated exocytosis of neurotransmitter"/>
    <property type="evidence" value="ECO:0007669"/>
    <property type="project" value="TreeGrafter"/>
</dbReference>
<accession>A0AA36DGI4</accession>
<dbReference type="PANTHER" id="PTHR10024:SF252">
    <property type="entry name" value="SYNAPTOTAGMIN-12"/>
    <property type="match status" value="1"/>
</dbReference>
<sequence>MTLFEGLFQSTDRFTTKFQESLERLQSLARMEESPTQLETTKRQYLVPAEEIHCTLEVVPVDDQPHVHKVEHRDEERCIETTNSTLRRAQSTESVDSTASSLMEVNQDIPSVSLTLTYDLPSQMLSCQIHSLQDCPVDGAQLWMLFFLLPHSKPLWRTEAVKLNSPYIEYHSIYQQCVRRSDLSKIALLVQLYSSHGLSANVVGSCRLRIKDLELNMGPTLSLTLAPNRTRSPMDEFSPVSLGEILFLVNFAADRLSIVLSKVRHLDGSYTDAFIRVYVVQPMGKVLKKKTSTRKLEAGSASFMESLFVPIPRQKLMKSHIRLSVVCSDKNGGPPRSMGHVTLGPKTAGRELGQWLRIGRGEQTQQASWHHIRPRATAF</sequence>
<reference evidence="2" key="1">
    <citation type="submission" date="2023-06" db="EMBL/GenBank/DDBJ databases">
        <authorList>
            <person name="Delattre M."/>
        </authorList>
    </citation>
    <scope>NUCLEOTIDE SEQUENCE</scope>
    <source>
        <strain evidence="2">AF72</strain>
    </source>
</reference>
<feature type="non-terminal residue" evidence="2">
    <location>
        <position position="379"/>
    </location>
</feature>
<dbReference type="GO" id="GO:0005886">
    <property type="term" value="C:plasma membrane"/>
    <property type="evidence" value="ECO:0007669"/>
    <property type="project" value="TreeGrafter"/>
</dbReference>
<dbReference type="GO" id="GO:0000149">
    <property type="term" value="F:SNARE binding"/>
    <property type="evidence" value="ECO:0007669"/>
    <property type="project" value="TreeGrafter"/>
</dbReference>